<reference evidence="2" key="1">
    <citation type="submission" date="2022-12" db="EMBL/GenBank/DDBJ databases">
        <authorList>
            <person name="Petersen C."/>
        </authorList>
    </citation>
    <scope>NUCLEOTIDE SEQUENCE</scope>
    <source>
        <strain evidence="2">IBT 35673</strain>
    </source>
</reference>
<sequence length="883" mass="97838">MNPRPAEADPWVPLVDRVSTSPPVMGQPFVEGQTTTMSDARPTGTENVRLVGSATQHSENAEDDLAAMPFVSNQESAQREVNTASPGHRERSPPFISYIQEPVVEEDGEDLIVCRCRSCMQDDPIHIPEDAQRRWDLYEREINSTMQEIAGMWHYLDLGDWPPPLYYFRFAEELIIENSDAWEEGEILLTHKLNIHERYLSEINQAIAMSPISNEFLLDRRIANTLHRGKLREAIALLDEKRFMFRDRNGQTIAAAPTANATSRDDQEPEESPLFQLPGPSRSIPIIDPSTGEEVGISSTTQSPDSGYHIITNPITPESAAAANQCCGDRGLVALTGEQGDRAQGTVHRSQDPFEIVHRESGGLNTANDQLFEGHSEHGDTRYHHAASRHISRDSEETLVSPNAEEHAQVVTRDSGETLVPFTGEEDEFHPRDSSLTFVRSTEERAEQSTLHHSGEGLRSFNGSIGSFSESVRRQQARVQDYEDVSLLVDDFDRVLNLHNGVHSLPRNFAMASDDIPWDAEDVWDLAFNPGNRWHSLPWNFGRDSVPGILDFFHQNQRRNVNNGDNEAVRTTDASTNSPVDWDNIMRLTCPSPTPSDPNDDWNLGRADVSVHSTPQPSNSEAAPQVEPKGGYLPSTSMSGTHDIRATNTFPQPMSEANANAGDSDVNTPLGNEGPEAWTDDSPLSRSQPLVVVKFPDNDLRVPRSNQDGSLNMGPEARVVDSPLPPSQPLVLATIPDNDLCVPHPSDDGYVDMDGPREVSGRSCESSSQRLDSPDVATAESTGSRTVVRFQGSHRRRHNARASLVASLQHFLPFVTLRDGGSMAAAFGFTEPDLVAGRSQRLWIMTRLNRHSDGHFTAAALVNTSRINAQAQQDWLRIEFPTL</sequence>
<feature type="region of interest" description="Disordered" evidence="1">
    <location>
        <begin position="254"/>
        <end position="282"/>
    </location>
</feature>
<feature type="region of interest" description="Disordered" evidence="1">
    <location>
        <begin position="743"/>
        <end position="783"/>
    </location>
</feature>
<dbReference type="EMBL" id="JAPZBQ010000001">
    <property type="protein sequence ID" value="KAJ5351206.1"/>
    <property type="molecule type" value="Genomic_DNA"/>
</dbReference>
<protein>
    <submittedName>
        <fullName evidence="2">Uncharacterized protein</fullName>
    </submittedName>
</protein>
<dbReference type="AlphaFoldDB" id="A0A9W9UQN8"/>
<evidence type="ECO:0000256" key="1">
    <source>
        <dbReference type="SAM" id="MobiDB-lite"/>
    </source>
</evidence>
<reference evidence="2" key="2">
    <citation type="journal article" date="2023" name="IMA Fungus">
        <title>Comparative genomic study of the Penicillium genus elucidates a diverse pangenome and 15 lateral gene transfer events.</title>
        <authorList>
            <person name="Petersen C."/>
            <person name="Sorensen T."/>
            <person name="Nielsen M.R."/>
            <person name="Sondergaard T.E."/>
            <person name="Sorensen J.L."/>
            <person name="Fitzpatrick D.A."/>
            <person name="Frisvad J.C."/>
            <person name="Nielsen K.L."/>
        </authorList>
    </citation>
    <scope>NUCLEOTIDE SEQUENCE</scope>
    <source>
        <strain evidence="2">IBT 35673</strain>
    </source>
</reference>
<feature type="region of interest" description="Disordered" evidence="1">
    <location>
        <begin position="423"/>
        <end position="458"/>
    </location>
</feature>
<comment type="caution">
    <text evidence="2">The sequence shown here is derived from an EMBL/GenBank/DDBJ whole genome shotgun (WGS) entry which is preliminary data.</text>
</comment>
<organism evidence="2 3">
    <name type="scientific">Penicillium brevicompactum</name>
    <dbReference type="NCBI Taxonomy" id="5074"/>
    <lineage>
        <taxon>Eukaryota</taxon>
        <taxon>Fungi</taxon>
        <taxon>Dikarya</taxon>
        <taxon>Ascomycota</taxon>
        <taxon>Pezizomycotina</taxon>
        <taxon>Eurotiomycetes</taxon>
        <taxon>Eurotiomycetidae</taxon>
        <taxon>Eurotiales</taxon>
        <taxon>Aspergillaceae</taxon>
        <taxon>Penicillium</taxon>
    </lineage>
</organism>
<accession>A0A9W9UQN8</accession>
<proteinExistence type="predicted"/>
<evidence type="ECO:0000313" key="2">
    <source>
        <dbReference type="EMBL" id="KAJ5351206.1"/>
    </source>
</evidence>
<evidence type="ECO:0000313" key="3">
    <source>
        <dbReference type="Proteomes" id="UP001147695"/>
    </source>
</evidence>
<feature type="compositionally biased region" description="Polar residues" evidence="1">
    <location>
        <begin position="611"/>
        <end position="622"/>
    </location>
</feature>
<feature type="region of interest" description="Disordered" evidence="1">
    <location>
        <begin position="560"/>
        <end position="685"/>
    </location>
</feature>
<gene>
    <name evidence="2" type="ORF">N7452_000180</name>
</gene>
<feature type="compositionally biased region" description="Polar residues" evidence="1">
    <location>
        <begin position="634"/>
        <end position="658"/>
    </location>
</feature>
<feature type="region of interest" description="Disordered" evidence="1">
    <location>
        <begin position="16"/>
        <end position="42"/>
    </location>
</feature>
<dbReference type="Proteomes" id="UP001147695">
    <property type="component" value="Unassembled WGS sequence"/>
</dbReference>
<name>A0A9W9UQN8_PENBR</name>